<dbReference type="InterPro" id="IPR003656">
    <property type="entry name" value="Znf_BED"/>
</dbReference>
<evidence type="ECO:0000256" key="3">
    <source>
        <dbReference type="ARBA" id="ARBA00022833"/>
    </source>
</evidence>
<dbReference type="AlphaFoldDB" id="A0A673CUN8"/>
<evidence type="ECO:0000256" key="4">
    <source>
        <dbReference type="PROSITE-ProRule" id="PRU00027"/>
    </source>
</evidence>
<dbReference type="InterPro" id="IPR036236">
    <property type="entry name" value="Znf_C2H2_sf"/>
</dbReference>
<gene>
    <name evidence="7" type="primary">LOC115421154</name>
</gene>
<dbReference type="PANTHER" id="PTHR36292:SF1">
    <property type="entry name" value="UPF0575 PROTEIN C19ORF67"/>
    <property type="match status" value="1"/>
</dbReference>
<dbReference type="InParanoid" id="A0A673CUN8"/>
<organism evidence="7 8">
    <name type="scientific">Sphaeramia orbicularis</name>
    <name type="common">orbiculate cardinalfish</name>
    <dbReference type="NCBI Taxonomy" id="375764"/>
    <lineage>
        <taxon>Eukaryota</taxon>
        <taxon>Metazoa</taxon>
        <taxon>Chordata</taxon>
        <taxon>Craniata</taxon>
        <taxon>Vertebrata</taxon>
        <taxon>Euteleostomi</taxon>
        <taxon>Actinopterygii</taxon>
        <taxon>Neopterygii</taxon>
        <taxon>Teleostei</taxon>
        <taxon>Neoteleostei</taxon>
        <taxon>Acanthomorphata</taxon>
        <taxon>Gobiaria</taxon>
        <taxon>Kurtiformes</taxon>
        <taxon>Apogonoidei</taxon>
        <taxon>Apogonidae</taxon>
        <taxon>Apogoninae</taxon>
        <taxon>Sphaeramia</taxon>
    </lineage>
</organism>
<dbReference type="RefSeq" id="XP_029992758.1">
    <property type="nucleotide sequence ID" value="XM_030136898.1"/>
</dbReference>
<feature type="region of interest" description="Disordered" evidence="5">
    <location>
        <begin position="95"/>
        <end position="117"/>
    </location>
</feature>
<accession>A0A673CUN8</accession>
<keyword evidence="8" id="KW-1185">Reference proteome</keyword>
<reference evidence="7" key="1">
    <citation type="submission" date="2019-06" db="EMBL/GenBank/DDBJ databases">
        <authorList>
            <consortium name="Wellcome Sanger Institute Data Sharing"/>
        </authorList>
    </citation>
    <scope>NUCLEOTIDE SEQUENCE [LARGE SCALE GENOMIC DNA]</scope>
</reference>
<keyword evidence="2 4" id="KW-0863">Zinc-finger</keyword>
<dbReference type="Pfam" id="PF02892">
    <property type="entry name" value="zf-BED"/>
    <property type="match status" value="2"/>
</dbReference>
<dbReference type="Ensembl" id="ENSSORT00005059439.1">
    <property type="protein sequence ID" value="ENSSORP00005058115.1"/>
    <property type="gene ID" value="ENSSORG00005025676.1"/>
</dbReference>
<evidence type="ECO:0000256" key="2">
    <source>
        <dbReference type="ARBA" id="ARBA00022771"/>
    </source>
</evidence>
<dbReference type="Pfam" id="PF11771">
    <property type="entry name" value="DUF3314"/>
    <property type="match status" value="1"/>
</dbReference>
<dbReference type="SUPFAM" id="SSF57667">
    <property type="entry name" value="beta-beta-alpha zinc fingers"/>
    <property type="match status" value="2"/>
</dbReference>
<dbReference type="GO" id="GO:0008270">
    <property type="term" value="F:zinc ion binding"/>
    <property type="evidence" value="ECO:0007669"/>
    <property type="project" value="UniProtKB-KW"/>
</dbReference>
<dbReference type="PROSITE" id="PS50808">
    <property type="entry name" value="ZF_BED"/>
    <property type="match status" value="1"/>
</dbReference>
<dbReference type="InterPro" id="IPR021748">
    <property type="entry name" value="DUF3314"/>
</dbReference>
<evidence type="ECO:0000256" key="5">
    <source>
        <dbReference type="SAM" id="MobiDB-lite"/>
    </source>
</evidence>
<reference evidence="7" key="2">
    <citation type="submission" date="2025-08" db="UniProtKB">
        <authorList>
            <consortium name="Ensembl"/>
        </authorList>
    </citation>
    <scope>IDENTIFICATION</scope>
</reference>
<feature type="domain" description="BED-type" evidence="6">
    <location>
        <begin position="9"/>
        <end position="60"/>
    </location>
</feature>
<evidence type="ECO:0000313" key="8">
    <source>
        <dbReference type="Proteomes" id="UP000472271"/>
    </source>
</evidence>
<dbReference type="PANTHER" id="PTHR36292">
    <property type="entry name" value="UPF0575 PROTEIN C19ORF67"/>
    <property type="match status" value="1"/>
</dbReference>
<protein>
    <submittedName>
        <fullName evidence="7">UPF0575 protein C19orf67 homolog</fullName>
    </submittedName>
</protein>
<sequence>MENKEGDGKRRSPVWQHFRELKNLSKVKCLLCGQELAYNDNTSSMLRHIRAKHENAGASKPLNTDQAGAAGPSFGVDNTLQAVVALVGPCGVSHMEGSTQSRQLQPTHSSGMESRSGKQKSQAWVYFKKVSPNEVQCSLCQLKLAYNDNTSSMWGHLRAKHNISGTSQPCSTDRASGPDSSFVSNLVALYTRAALYCMKAADDLLHDLVNGQSYIDKEALATAVEKLLDTCQPYFDDLESTAQSAMHAHAPPSLEIIKMCEQLWDHSQQLHEKLEELVLTCANYKVLCLSEREPHSVSHFYIGQFCVDGIRVTTFRYCKPTPYLARENTGLYKRIRWNIQRLEDQPQTDRGQGGMSDNNDYYFLCYEDINGHRDFDRDNHGAAEHSGDDKVKLWYIVKWVQVYPAPNDWICGEVPEVPAATYERMSFMGLDEPSCRSATDCLLQRLLSPPTE</sequence>
<reference evidence="7" key="3">
    <citation type="submission" date="2025-09" db="UniProtKB">
        <authorList>
            <consortium name="Ensembl"/>
        </authorList>
    </citation>
    <scope>IDENTIFICATION</scope>
</reference>
<feature type="compositionally biased region" description="Polar residues" evidence="5">
    <location>
        <begin position="96"/>
        <end position="113"/>
    </location>
</feature>
<dbReference type="FunCoup" id="A0A673CUN8">
    <property type="interactions" value="937"/>
</dbReference>
<evidence type="ECO:0000256" key="1">
    <source>
        <dbReference type="ARBA" id="ARBA00022723"/>
    </source>
</evidence>
<keyword evidence="3" id="KW-0862">Zinc</keyword>
<name>A0A673CUN8_9TELE</name>
<evidence type="ECO:0000313" key="7">
    <source>
        <dbReference type="Ensembl" id="ENSSORP00005058115.1"/>
    </source>
</evidence>
<dbReference type="GeneID" id="115421154"/>
<dbReference type="GO" id="GO:0003677">
    <property type="term" value="F:DNA binding"/>
    <property type="evidence" value="ECO:0007669"/>
    <property type="project" value="InterPro"/>
</dbReference>
<keyword evidence="1" id="KW-0479">Metal-binding</keyword>
<proteinExistence type="predicted"/>
<evidence type="ECO:0000259" key="6">
    <source>
        <dbReference type="PROSITE" id="PS50808"/>
    </source>
</evidence>
<dbReference type="SMART" id="SM00614">
    <property type="entry name" value="ZnF_BED"/>
    <property type="match status" value="2"/>
</dbReference>
<dbReference type="Proteomes" id="UP000472271">
    <property type="component" value="Chromosome 1"/>
</dbReference>